<sequence>MKKCWDPNPKNRPDAVKVEELIQLFCNSYNNSYNVYNGDKEIRKQFDESEEYIRANPSSTENIQLTTHPEAYYTSRLLNPYTKDLLKCDNNSVMIDFTKSSIKNEND</sequence>
<comment type="caution">
    <text evidence="1">The sequence shown here is derived from an EMBL/GenBank/DDBJ whole genome shotgun (WGS) entry which is preliminary data.</text>
</comment>
<gene>
    <name evidence="1" type="ORF">RirG_052610</name>
</gene>
<dbReference type="OrthoDB" id="2355416at2759"/>
<dbReference type="HOGENOM" id="CLU_000288_7_0_1"/>
<keyword evidence="2" id="KW-1185">Reference proteome</keyword>
<proteinExistence type="predicted"/>
<evidence type="ECO:0000313" key="1">
    <source>
        <dbReference type="EMBL" id="EXX74276.1"/>
    </source>
</evidence>
<organism evidence="1 2">
    <name type="scientific">Rhizophagus irregularis (strain DAOM 197198w)</name>
    <name type="common">Glomus intraradices</name>
    <dbReference type="NCBI Taxonomy" id="1432141"/>
    <lineage>
        <taxon>Eukaryota</taxon>
        <taxon>Fungi</taxon>
        <taxon>Fungi incertae sedis</taxon>
        <taxon>Mucoromycota</taxon>
        <taxon>Glomeromycotina</taxon>
        <taxon>Glomeromycetes</taxon>
        <taxon>Glomerales</taxon>
        <taxon>Glomeraceae</taxon>
        <taxon>Rhizophagus</taxon>
    </lineage>
</organism>
<dbReference type="Proteomes" id="UP000022910">
    <property type="component" value="Unassembled WGS sequence"/>
</dbReference>
<dbReference type="AlphaFoldDB" id="A0A015LNK8"/>
<dbReference type="EMBL" id="JEMT01013040">
    <property type="protein sequence ID" value="EXX74276.1"/>
    <property type="molecule type" value="Genomic_DNA"/>
</dbReference>
<evidence type="ECO:0000313" key="2">
    <source>
        <dbReference type="Proteomes" id="UP000022910"/>
    </source>
</evidence>
<accession>A0A015LNK8</accession>
<protein>
    <recommendedName>
        <fullName evidence="3">Serine-threonine/tyrosine-protein kinase catalytic domain-containing protein</fullName>
    </recommendedName>
</protein>
<name>A0A015LNK8_RHIIW</name>
<reference evidence="1 2" key="1">
    <citation type="submission" date="2014-02" db="EMBL/GenBank/DDBJ databases">
        <title>Single nucleus genome sequencing reveals high similarity among nuclei of an endomycorrhizal fungus.</title>
        <authorList>
            <person name="Lin K."/>
            <person name="Geurts R."/>
            <person name="Zhang Z."/>
            <person name="Limpens E."/>
            <person name="Saunders D.G."/>
            <person name="Mu D."/>
            <person name="Pang E."/>
            <person name="Cao H."/>
            <person name="Cha H."/>
            <person name="Lin T."/>
            <person name="Zhou Q."/>
            <person name="Shang Y."/>
            <person name="Li Y."/>
            <person name="Ivanov S."/>
            <person name="Sharma T."/>
            <person name="Velzen R.V."/>
            <person name="Ruijter N.D."/>
            <person name="Aanen D.K."/>
            <person name="Win J."/>
            <person name="Kamoun S."/>
            <person name="Bisseling T."/>
            <person name="Huang S."/>
        </authorList>
    </citation>
    <scope>NUCLEOTIDE SEQUENCE [LARGE SCALE GENOMIC DNA]</scope>
    <source>
        <strain evidence="2">DAOM197198w</strain>
    </source>
</reference>
<evidence type="ECO:0008006" key="3">
    <source>
        <dbReference type="Google" id="ProtNLM"/>
    </source>
</evidence>